<dbReference type="Proteomes" id="UP000628710">
    <property type="component" value="Unassembled WGS sequence"/>
</dbReference>
<dbReference type="Pfam" id="PF13649">
    <property type="entry name" value="Methyltransf_25"/>
    <property type="match status" value="1"/>
</dbReference>
<feature type="binding site" evidence="2">
    <location>
        <begin position="102"/>
        <end position="103"/>
    </location>
    <ligand>
        <name>S-adenosyl-L-methionine</name>
        <dbReference type="ChEBI" id="CHEBI:59789"/>
    </ligand>
</feature>
<feature type="binding site" evidence="1">
    <location>
        <position position="29"/>
    </location>
    <ligand>
        <name>Zn(2+)</name>
        <dbReference type="ChEBI" id="CHEBI:29105"/>
    </ligand>
</feature>
<accession>A0A934N2J3</accession>
<dbReference type="CDD" id="cd02440">
    <property type="entry name" value="AdoMet_MTases"/>
    <property type="match status" value="1"/>
</dbReference>
<evidence type="ECO:0000313" key="5">
    <source>
        <dbReference type="EMBL" id="MBJ7538822.1"/>
    </source>
</evidence>
<dbReference type="GO" id="GO:0046872">
    <property type="term" value="F:metal ion binding"/>
    <property type="evidence" value="ECO:0007669"/>
    <property type="project" value="UniProtKB-KW"/>
</dbReference>
<dbReference type="PIRSF" id="PIRSF018249">
    <property type="entry name" value="MyrA_prd"/>
    <property type="match status" value="1"/>
</dbReference>
<keyword evidence="6" id="KW-1185">Reference proteome</keyword>
<evidence type="ECO:0000259" key="3">
    <source>
        <dbReference type="Pfam" id="PF13649"/>
    </source>
</evidence>
<dbReference type="InterPro" id="IPR041698">
    <property type="entry name" value="Methyltransf_25"/>
</dbReference>
<feature type="binding site" evidence="1">
    <location>
        <position position="25"/>
    </location>
    <ligand>
        <name>Zn(2+)</name>
        <dbReference type="ChEBI" id="CHEBI:29105"/>
    </ligand>
</feature>
<sequence length="287" mass="32057">MSTFEHLSCPLDATPLSLNKRSLICARGHTYDLAKTGYINLLPVQNKRSKDPGDSKEMVAARQAFLNQQHYFPIVDQIVKSWPQDNMPSQARIRVLDAGCGEGYYLSQIGKAFSNQKGALERLGLDISKWAVTAASKRDKDVTWIVGSNASLPMPSDRVDVVLCLFGFPVFSEFARVLSKSGLLLLVESGADHLIELRKILYPSIHDYKPTHADGVPHFELVSESTANYSFTLPSQADIQQLLAMTPHIHKASYEGREAVKLLQSITLTADVKLRWYRKTTQETNHV</sequence>
<dbReference type="Gene3D" id="3.40.50.150">
    <property type="entry name" value="Vaccinia Virus protein VP39"/>
    <property type="match status" value="1"/>
</dbReference>
<dbReference type="EMBL" id="JAEMNX010000018">
    <property type="protein sequence ID" value="MBJ7538822.1"/>
    <property type="molecule type" value="Genomic_DNA"/>
</dbReference>
<keyword evidence="2" id="KW-0949">S-adenosyl-L-methionine</keyword>
<dbReference type="PANTHER" id="PTHR42912:SF45">
    <property type="entry name" value="23S RRNA (GUANINE(745)-N(1))-METHYLTRANSFERASE"/>
    <property type="match status" value="1"/>
</dbReference>
<evidence type="ECO:0000259" key="4">
    <source>
        <dbReference type="Pfam" id="PF21302"/>
    </source>
</evidence>
<dbReference type="GO" id="GO:0032259">
    <property type="term" value="P:methylation"/>
    <property type="evidence" value="ECO:0007669"/>
    <property type="project" value="UniProtKB-KW"/>
</dbReference>
<dbReference type="InterPro" id="IPR048647">
    <property type="entry name" value="RlmA_N"/>
</dbReference>
<proteinExistence type="predicted"/>
<dbReference type="InterPro" id="IPR050508">
    <property type="entry name" value="Methyltransf_Superfamily"/>
</dbReference>
<feature type="domain" description="23S rRNA (guanine(745)-N(1))-methyltransferase N-terminal" evidence="4">
    <location>
        <begin position="8"/>
        <end position="50"/>
    </location>
</feature>
<evidence type="ECO:0000313" key="6">
    <source>
        <dbReference type="Proteomes" id="UP000628710"/>
    </source>
</evidence>
<keyword evidence="5" id="KW-0489">Methyltransferase</keyword>
<name>A0A934N2J3_9GAMM</name>
<dbReference type="AlphaFoldDB" id="A0A934N2J3"/>
<keyword evidence="1" id="KW-0862">Zinc</keyword>
<feature type="binding site" evidence="2">
    <location>
        <position position="193"/>
    </location>
    <ligand>
        <name>S-adenosyl-L-methionine</name>
        <dbReference type="ChEBI" id="CHEBI:59789"/>
    </ligand>
</feature>
<protein>
    <submittedName>
        <fullName evidence="5">Methyltransferase domain-containing protein</fullName>
    </submittedName>
</protein>
<evidence type="ECO:0000256" key="2">
    <source>
        <dbReference type="PIRSR" id="PIRSR018249-2"/>
    </source>
</evidence>
<dbReference type="RefSeq" id="WP_199469229.1">
    <property type="nucleotide sequence ID" value="NZ_JAEMNX010000018.1"/>
</dbReference>
<dbReference type="SUPFAM" id="SSF53335">
    <property type="entry name" value="S-adenosyl-L-methionine-dependent methyltransferases"/>
    <property type="match status" value="1"/>
</dbReference>
<dbReference type="PANTHER" id="PTHR42912">
    <property type="entry name" value="METHYLTRANSFERASE"/>
    <property type="match status" value="1"/>
</dbReference>
<evidence type="ECO:0000256" key="1">
    <source>
        <dbReference type="PIRSR" id="PIRSR018249-1"/>
    </source>
</evidence>
<feature type="binding site" evidence="2">
    <location>
        <position position="71"/>
    </location>
    <ligand>
        <name>S-adenosyl-L-methionine</name>
        <dbReference type="ChEBI" id="CHEBI:59789"/>
    </ligand>
</feature>
<feature type="domain" description="Methyltransferase" evidence="3">
    <location>
        <begin position="95"/>
        <end position="180"/>
    </location>
</feature>
<dbReference type="InterPro" id="IPR016718">
    <property type="entry name" value="rRNA_m1G-MeTrfase_A_prd"/>
</dbReference>
<gene>
    <name evidence="5" type="ORF">I8J31_14135</name>
</gene>
<keyword evidence="1" id="KW-0479">Metal-binding</keyword>
<comment type="caution">
    <text evidence="5">The sequence shown here is derived from an EMBL/GenBank/DDBJ whole genome shotgun (WGS) entry which is preliminary data.</text>
</comment>
<organism evidence="5 6">
    <name type="scientific">Marinomonas transparens</name>
    <dbReference type="NCBI Taxonomy" id="2795388"/>
    <lineage>
        <taxon>Bacteria</taxon>
        <taxon>Pseudomonadati</taxon>
        <taxon>Pseudomonadota</taxon>
        <taxon>Gammaproteobacteria</taxon>
        <taxon>Oceanospirillales</taxon>
        <taxon>Oceanospirillaceae</taxon>
        <taxon>Marinomonas</taxon>
    </lineage>
</organism>
<keyword evidence="5" id="KW-0808">Transferase</keyword>
<dbReference type="GO" id="GO:0008168">
    <property type="term" value="F:methyltransferase activity"/>
    <property type="evidence" value="ECO:0007669"/>
    <property type="project" value="UniProtKB-KW"/>
</dbReference>
<reference evidence="5" key="1">
    <citation type="submission" date="2020-12" db="EMBL/GenBank/DDBJ databases">
        <title>Marinomonas arctica sp. nov., a psychrotolerant bacterium isolated from the Arctic.</title>
        <authorList>
            <person name="Zhang Y."/>
        </authorList>
    </citation>
    <scope>NUCLEOTIDE SEQUENCE</scope>
    <source>
        <strain evidence="5">C1424</strain>
    </source>
</reference>
<dbReference type="InterPro" id="IPR029063">
    <property type="entry name" value="SAM-dependent_MTases_sf"/>
</dbReference>
<dbReference type="Pfam" id="PF21302">
    <property type="entry name" value="Zn_ribbon_RlmA"/>
    <property type="match status" value="1"/>
</dbReference>